<evidence type="ECO:0000259" key="7">
    <source>
        <dbReference type="Pfam" id="PF03633"/>
    </source>
</evidence>
<dbReference type="InterPro" id="IPR017045">
    <property type="entry name" value="Malt_Pase/Glycosyl_Hdrlase"/>
</dbReference>
<dbReference type="InterPro" id="IPR005195">
    <property type="entry name" value="Glyco_hydro_65_M"/>
</dbReference>
<evidence type="ECO:0000256" key="5">
    <source>
        <dbReference type="PIRSR" id="PIRSR036289-51"/>
    </source>
</evidence>
<organism evidence="9 10">
    <name type="scientific">Hungatella hathewayi</name>
    <dbReference type="NCBI Taxonomy" id="154046"/>
    <lineage>
        <taxon>Bacteria</taxon>
        <taxon>Bacillati</taxon>
        <taxon>Bacillota</taxon>
        <taxon>Clostridia</taxon>
        <taxon>Lachnospirales</taxon>
        <taxon>Lachnospiraceae</taxon>
        <taxon>Hungatella</taxon>
    </lineage>
</organism>
<dbReference type="RefSeq" id="WP_055657086.1">
    <property type="nucleotide sequence ID" value="NZ_CABIXC010000009.1"/>
</dbReference>
<feature type="domain" description="Glycoside hydrolase family 65 N-terminal" evidence="8">
    <location>
        <begin position="17"/>
        <end position="255"/>
    </location>
</feature>
<dbReference type="SUPFAM" id="SSF48208">
    <property type="entry name" value="Six-hairpin glycosidases"/>
    <property type="match status" value="1"/>
</dbReference>
<evidence type="ECO:0000256" key="3">
    <source>
        <dbReference type="ARBA" id="ARBA00022679"/>
    </source>
</evidence>
<dbReference type="GO" id="GO:0005975">
    <property type="term" value="P:carbohydrate metabolic process"/>
    <property type="evidence" value="ECO:0007669"/>
    <property type="project" value="InterPro"/>
</dbReference>
<dbReference type="AlphaFoldDB" id="A0A174GQM6"/>
<dbReference type="Gene3D" id="1.50.10.10">
    <property type="match status" value="1"/>
</dbReference>
<feature type="domain" description="Glycoside hydrolase family 65 C-terminal" evidence="7">
    <location>
        <begin position="708"/>
        <end position="768"/>
    </location>
</feature>
<comment type="similarity">
    <text evidence="1">Belongs to the glycosyl hydrolase 65 family.</text>
</comment>
<feature type="binding site" evidence="5">
    <location>
        <begin position="353"/>
        <end position="354"/>
    </location>
    <ligand>
        <name>substrate</name>
    </ligand>
</feature>
<dbReference type="GO" id="GO:0004553">
    <property type="term" value="F:hydrolase activity, hydrolyzing O-glycosyl compounds"/>
    <property type="evidence" value="ECO:0007669"/>
    <property type="project" value="TreeGrafter"/>
</dbReference>
<evidence type="ECO:0000313" key="10">
    <source>
        <dbReference type="Proteomes" id="UP000095651"/>
    </source>
</evidence>
<dbReference type="Proteomes" id="UP000095651">
    <property type="component" value="Unassembled WGS sequence"/>
</dbReference>
<dbReference type="SUPFAM" id="SSF74650">
    <property type="entry name" value="Galactose mutarotase-like"/>
    <property type="match status" value="1"/>
</dbReference>
<dbReference type="InterPro" id="IPR008928">
    <property type="entry name" value="6-hairpin_glycosidase_sf"/>
</dbReference>
<evidence type="ECO:0000259" key="8">
    <source>
        <dbReference type="Pfam" id="PF03636"/>
    </source>
</evidence>
<name>A0A174GQM6_9FIRM</name>
<dbReference type="InterPro" id="IPR005196">
    <property type="entry name" value="Glyco_hydro_65_N"/>
</dbReference>
<dbReference type="Pfam" id="PF03633">
    <property type="entry name" value="Glyco_hydro_65C"/>
    <property type="match status" value="1"/>
</dbReference>
<evidence type="ECO:0000256" key="2">
    <source>
        <dbReference type="ARBA" id="ARBA00022676"/>
    </source>
</evidence>
<dbReference type="InterPro" id="IPR037018">
    <property type="entry name" value="GH65_N"/>
</dbReference>
<dbReference type="Pfam" id="PF03636">
    <property type="entry name" value="Glyco_hydro_65N"/>
    <property type="match status" value="1"/>
</dbReference>
<feature type="binding site" evidence="5">
    <location>
        <begin position="610"/>
        <end position="611"/>
    </location>
    <ligand>
        <name>substrate</name>
    </ligand>
</feature>
<dbReference type="Pfam" id="PF03632">
    <property type="entry name" value="Glyco_hydro_65m"/>
    <property type="match status" value="1"/>
</dbReference>
<feature type="active site" description="Proton donor" evidence="4">
    <location>
        <position position="496"/>
    </location>
</feature>
<proteinExistence type="inferred from homology"/>
<dbReference type="GO" id="GO:0030246">
    <property type="term" value="F:carbohydrate binding"/>
    <property type="evidence" value="ECO:0007669"/>
    <property type="project" value="InterPro"/>
</dbReference>
<sequence>MKTTMDYSKAADWIIGEKAFDSRLLGKCESIMCLGNGYFCIRSAAEERYVREKRDCFVAGTFNKFDENEVTELPNAADLMAMDLELNGQPFTLEQGEIKSYYRQLNLKTGELTRTVDWLSPDGDEYRFVFERIVSMKEKHVAAQRISVTPVTRDTDFLMITGIDGSMNNSGVQHFSEGDKRFYEGKIMQACQTTTQSGIGFVLTAQASFTLNKEVYTPKQHIAMDRRKIFCEYQGTVPAGKTLVMEKIGNIYTTRDREMEERSLKELQEYARTALEKSAEKGYKALAAESAAMWKERVWDKTPILIDCEDPMDQLAIRFAQYHLYVMTPAHDNRMNIGAKGLSGEGYKGHTFWDTDIFALPYFTYTDPEVARSLEEYRYLSLPGAHKKAEGNQYKGAQFPWESAWLDDGEVTPVWGAADIITGLPTKIWSGFIEQHITADVAYGVWQYYMVTGDQDYMDRYGYELLMDTAIFWASRLEWSEEDRMYHINDVVGPDEYKEHADDNAYTNYMAHWNLGIAITYYEDLKEHHIDIFERLNAKMGLDAACRIWRERRPLIYLPQPRKEDLVIPQDANYLSYPVIDLTKYKERAEVGSLFKDYNLETVNHMQISKQADVMILFLLMEDLFSPEVKKANWDYYEPKTLHDSSLSLSTHVILASDRKDKALAYQLFSRAVRIDAGENMKSSNDGIHAASIAGIWQSVVYGFGGVRMLHGKLRVCPALPDSWHKLDFAIFWQGQRLHMVIDRNTLTITNETGTRAVEVEVYGQNYQIRDSIHVQYAEL</sequence>
<dbReference type="EC" id="2.4.1.230" evidence="9"/>
<evidence type="ECO:0000256" key="4">
    <source>
        <dbReference type="PIRSR" id="PIRSR036289-50"/>
    </source>
</evidence>
<dbReference type="EMBL" id="CYZE01000009">
    <property type="protein sequence ID" value="CUO64914.1"/>
    <property type="molecule type" value="Genomic_DNA"/>
</dbReference>
<dbReference type="InterPro" id="IPR011013">
    <property type="entry name" value="Gal_mutarotase_sf_dom"/>
</dbReference>
<feature type="domain" description="Glycoside hydrolase family 65 central catalytic" evidence="6">
    <location>
        <begin position="318"/>
        <end position="698"/>
    </location>
</feature>
<dbReference type="Gene3D" id="2.60.420.10">
    <property type="entry name" value="Maltose phosphorylase, domain 3"/>
    <property type="match status" value="1"/>
</dbReference>
<keyword evidence="3 9" id="KW-0808">Transferase</keyword>
<dbReference type="PIRSF" id="PIRSF036289">
    <property type="entry name" value="Glycosyl_hydrolase_malt_phosph"/>
    <property type="match status" value="1"/>
</dbReference>
<dbReference type="InterPro" id="IPR012341">
    <property type="entry name" value="6hp_glycosidase-like_sf"/>
</dbReference>
<reference evidence="9 10" key="1">
    <citation type="submission" date="2015-09" db="EMBL/GenBank/DDBJ databases">
        <authorList>
            <consortium name="Pathogen Informatics"/>
        </authorList>
    </citation>
    <scope>NUCLEOTIDE SEQUENCE [LARGE SCALE GENOMIC DNA]</scope>
    <source>
        <strain evidence="9 10">2789STDY5608850</strain>
    </source>
</reference>
<dbReference type="GO" id="GO:0033831">
    <property type="term" value="F:kojibiose phosphorylase activity"/>
    <property type="evidence" value="ECO:0007669"/>
    <property type="project" value="UniProtKB-EC"/>
</dbReference>
<dbReference type="InterPro" id="IPR005194">
    <property type="entry name" value="Glyco_hydro_65_C"/>
</dbReference>
<evidence type="ECO:0000259" key="6">
    <source>
        <dbReference type="Pfam" id="PF03632"/>
    </source>
</evidence>
<dbReference type="Gene3D" id="2.70.98.40">
    <property type="entry name" value="Glycoside hydrolase, family 65, N-terminal domain"/>
    <property type="match status" value="1"/>
</dbReference>
<dbReference type="PANTHER" id="PTHR11051">
    <property type="entry name" value="GLYCOSYL HYDROLASE-RELATED"/>
    <property type="match status" value="1"/>
</dbReference>
<keyword evidence="2 9" id="KW-0328">Glycosyltransferase</keyword>
<protein>
    <submittedName>
        <fullName evidence="9">Beta-phosphoglucomutase</fullName>
        <ecNumber evidence="9">2.4.1.230</ecNumber>
    </submittedName>
</protein>
<evidence type="ECO:0000256" key="1">
    <source>
        <dbReference type="ARBA" id="ARBA00006768"/>
    </source>
</evidence>
<evidence type="ECO:0000313" key="9">
    <source>
        <dbReference type="EMBL" id="CUO64914.1"/>
    </source>
</evidence>
<accession>A0A174GQM6</accession>
<dbReference type="PANTHER" id="PTHR11051:SF8">
    <property type="entry name" value="PROTEIN-GLUCOSYLGALACTOSYLHYDROXYLYSINE GLUCOSIDASE"/>
    <property type="match status" value="1"/>
</dbReference>
<gene>
    <name evidence="9" type="primary">kojP_5</name>
    <name evidence="9" type="ORF">ERS852407_03484</name>
</gene>